<dbReference type="AlphaFoldDB" id="A0A8H7U6Y5"/>
<keyword evidence="3" id="KW-1185">Reference proteome</keyword>
<comment type="caution">
    <text evidence="2">The sequence shown here is derived from an EMBL/GenBank/DDBJ whole genome shotgun (WGS) entry which is preliminary data.</text>
</comment>
<evidence type="ECO:0000256" key="1">
    <source>
        <dbReference type="SAM" id="MobiDB-lite"/>
    </source>
</evidence>
<name>A0A8H7U6Y5_MORIS</name>
<evidence type="ECO:0000313" key="2">
    <source>
        <dbReference type="EMBL" id="KAG2172446.1"/>
    </source>
</evidence>
<organism evidence="2 3">
    <name type="scientific">Mortierella isabellina</name>
    <name type="common">Filamentous fungus</name>
    <name type="synonym">Umbelopsis isabellina</name>
    <dbReference type="NCBI Taxonomy" id="91625"/>
    <lineage>
        <taxon>Eukaryota</taxon>
        <taxon>Fungi</taxon>
        <taxon>Fungi incertae sedis</taxon>
        <taxon>Mucoromycota</taxon>
        <taxon>Mucoromycotina</taxon>
        <taxon>Umbelopsidomycetes</taxon>
        <taxon>Umbelopsidales</taxon>
        <taxon>Umbelopsidaceae</taxon>
        <taxon>Umbelopsis</taxon>
    </lineage>
</organism>
<dbReference type="Proteomes" id="UP000654370">
    <property type="component" value="Unassembled WGS sequence"/>
</dbReference>
<accession>A0A8H7U6Y5</accession>
<feature type="region of interest" description="Disordered" evidence="1">
    <location>
        <begin position="104"/>
        <end position="133"/>
    </location>
</feature>
<proteinExistence type="predicted"/>
<gene>
    <name evidence="2" type="ORF">INT43_004988</name>
</gene>
<protein>
    <submittedName>
        <fullName evidence="2">Uncharacterized protein</fullName>
    </submittedName>
</protein>
<dbReference type="EMBL" id="JAEPQZ010000017">
    <property type="protein sequence ID" value="KAG2172446.1"/>
    <property type="molecule type" value="Genomic_DNA"/>
</dbReference>
<feature type="compositionally biased region" description="Basic residues" evidence="1">
    <location>
        <begin position="112"/>
        <end position="123"/>
    </location>
</feature>
<reference evidence="2" key="1">
    <citation type="submission" date="2020-12" db="EMBL/GenBank/DDBJ databases">
        <title>Metabolic potential, ecology and presence of endohyphal bacteria is reflected in genomic diversity of Mucoromycotina.</title>
        <authorList>
            <person name="Muszewska A."/>
            <person name="Okrasinska A."/>
            <person name="Steczkiewicz K."/>
            <person name="Drgas O."/>
            <person name="Orlowska M."/>
            <person name="Perlinska-Lenart U."/>
            <person name="Aleksandrzak-Piekarczyk T."/>
            <person name="Szatraj K."/>
            <person name="Zielenkiewicz U."/>
            <person name="Pilsyk S."/>
            <person name="Malc E."/>
            <person name="Mieczkowski P."/>
            <person name="Kruszewska J.S."/>
            <person name="Biernat P."/>
            <person name="Pawlowska J."/>
        </authorList>
    </citation>
    <scope>NUCLEOTIDE SEQUENCE</scope>
    <source>
        <strain evidence="2">WA0000067209</strain>
    </source>
</reference>
<sequence>MTKNNIELGLGIIKNTILDNLEKSFKKLDLGKEVDALILEVIENEKAADEYPKKTKKKVINLDRPKREIAPENQCQRIMKNGQRCHGIKTNNITKSCWGHMTATEKEEHRMSKNKPSGKKHSVQRQLEDEADE</sequence>
<evidence type="ECO:0000313" key="3">
    <source>
        <dbReference type="Proteomes" id="UP000654370"/>
    </source>
</evidence>